<accession>A0A419SZS4</accession>
<dbReference type="Pfam" id="PF01144">
    <property type="entry name" value="CoA_trans"/>
    <property type="match status" value="1"/>
</dbReference>
<gene>
    <name evidence="3" type="ORF">BET01_05530</name>
</gene>
<dbReference type="InterPro" id="IPR037171">
    <property type="entry name" value="NagB/RpiA_transferase-like"/>
</dbReference>
<dbReference type="OrthoDB" id="9777193at2"/>
<dbReference type="Gene3D" id="3.40.1080.10">
    <property type="entry name" value="Glutaconate Coenzyme A-transferase"/>
    <property type="match status" value="1"/>
</dbReference>
<protein>
    <submittedName>
        <fullName evidence="3">Branched-chain amino acid dehydrogenase</fullName>
    </submittedName>
</protein>
<comment type="caution">
    <text evidence="3">The sequence shown here is derived from an EMBL/GenBank/DDBJ whole genome shotgun (WGS) entry which is preliminary data.</text>
</comment>
<keyword evidence="4" id="KW-1185">Reference proteome</keyword>
<dbReference type="EMBL" id="MCIA01000030">
    <property type="protein sequence ID" value="RKD30777.1"/>
    <property type="molecule type" value="Genomic_DNA"/>
</dbReference>
<dbReference type="AlphaFoldDB" id="A0A419SZS4"/>
<evidence type="ECO:0000313" key="3">
    <source>
        <dbReference type="EMBL" id="RKD30777.1"/>
    </source>
</evidence>
<dbReference type="SMART" id="SM00882">
    <property type="entry name" value="CoA_trans"/>
    <property type="match status" value="1"/>
</dbReference>
<dbReference type="SUPFAM" id="SSF100950">
    <property type="entry name" value="NagB/RpiA/CoA transferase-like"/>
    <property type="match status" value="1"/>
</dbReference>
<sequence length="218" mass="23022">MKSKLLSAKEAVEKVKDGDAIMVGGFLAGGHPEHLVNALLETNSAKDLTVISNDTGTKDLSIFQLVKSGRVKRIFASYIGSNPETGRLMMSGEAEVKLFPQGTLAEKIRSGGAGLGGVLTPVGLGTIVEEGKEKLEIQGKEYLLEMPLKANVAFIKADKADEAGNLIIRGSSRNFNIVMATAADYVIAEVNEIVPIGEIEPNHVNVPGVLVNAIVKVG</sequence>
<reference evidence="3 4" key="1">
    <citation type="submission" date="2016-08" db="EMBL/GenBank/DDBJ databases">
        <title>A new outlook on sporulation: Clostridium algidixylanolyticum.</title>
        <authorList>
            <person name="Poppleton D.I."/>
            <person name="Gribaldo S."/>
        </authorList>
    </citation>
    <scope>NUCLEOTIDE SEQUENCE [LARGE SCALE GENOMIC DNA]</scope>
    <source>
        <strain evidence="3 4">SPL73</strain>
    </source>
</reference>
<dbReference type="NCBIfam" id="TIGR02429">
    <property type="entry name" value="pcaI_scoA_fam"/>
    <property type="match status" value="1"/>
</dbReference>
<dbReference type="PANTHER" id="PTHR13707:SF60">
    <property type="entry name" value="ACETATE COA-TRANSFERASE SUBUNIT ALPHA"/>
    <property type="match status" value="1"/>
</dbReference>
<comment type="similarity">
    <text evidence="1">Belongs to the 3-oxoacid CoA-transferase subunit A family.</text>
</comment>
<evidence type="ECO:0000313" key="4">
    <source>
        <dbReference type="Proteomes" id="UP000284277"/>
    </source>
</evidence>
<name>A0A419SZS4_9FIRM</name>
<proteinExistence type="inferred from homology"/>
<dbReference type="Proteomes" id="UP000284277">
    <property type="component" value="Unassembled WGS sequence"/>
</dbReference>
<dbReference type="InterPro" id="IPR004165">
    <property type="entry name" value="CoA_trans_fam_I"/>
</dbReference>
<evidence type="ECO:0000256" key="2">
    <source>
        <dbReference type="ARBA" id="ARBA00022679"/>
    </source>
</evidence>
<dbReference type="InterPro" id="IPR012792">
    <property type="entry name" value="3-oxoacid_CoA-transf_A"/>
</dbReference>
<dbReference type="RefSeq" id="WP_120197567.1">
    <property type="nucleotide sequence ID" value="NZ_MCIA01000030.1"/>
</dbReference>
<dbReference type="InterPro" id="IPR004163">
    <property type="entry name" value="CoA_transf_BS"/>
</dbReference>
<dbReference type="PROSITE" id="PS01273">
    <property type="entry name" value="COA_TRANSF_1"/>
    <property type="match status" value="1"/>
</dbReference>
<evidence type="ECO:0000256" key="1">
    <source>
        <dbReference type="ARBA" id="ARBA00005612"/>
    </source>
</evidence>
<dbReference type="PANTHER" id="PTHR13707">
    <property type="entry name" value="KETOACID-COENZYME A TRANSFERASE"/>
    <property type="match status" value="1"/>
</dbReference>
<keyword evidence="2" id="KW-0808">Transferase</keyword>
<organism evidence="3 4">
    <name type="scientific">Lacrimispora algidixylanolytica</name>
    <dbReference type="NCBI Taxonomy" id="94868"/>
    <lineage>
        <taxon>Bacteria</taxon>
        <taxon>Bacillati</taxon>
        <taxon>Bacillota</taxon>
        <taxon>Clostridia</taxon>
        <taxon>Lachnospirales</taxon>
        <taxon>Lachnospiraceae</taxon>
        <taxon>Lacrimispora</taxon>
    </lineage>
</organism>
<dbReference type="GO" id="GO:0008410">
    <property type="term" value="F:CoA-transferase activity"/>
    <property type="evidence" value="ECO:0007669"/>
    <property type="project" value="InterPro"/>
</dbReference>